<dbReference type="PANTHER" id="PTHR12358">
    <property type="entry name" value="SPHINGOSINE KINASE"/>
    <property type="match status" value="1"/>
</dbReference>
<dbReference type="Pfam" id="PF00781">
    <property type="entry name" value="DAGK_cat"/>
    <property type="match status" value="1"/>
</dbReference>
<comment type="caution">
    <text evidence="10">The sequence shown here is derived from an EMBL/GenBank/DDBJ whole genome shotgun (WGS) entry which is preliminary data.</text>
</comment>
<evidence type="ECO:0000256" key="3">
    <source>
        <dbReference type="ARBA" id="ARBA00022679"/>
    </source>
</evidence>
<evidence type="ECO:0000259" key="9">
    <source>
        <dbReference type="PROSITE" id="PS50146"/>
    </source>
</evidence>
<dbReference type="Proteomes" id="UP000775129">
    <property type="component" value="Unassembled WGS sequence"/>
</dbReference>
<dbReference type="Pfam" id="PF19279">
    <property type="entry name" value="YegS_C"/>
    <property type="match status" value="1"/>
</dbReference>
<dbReference type="SMART" id="SM00046">
    <property type="entry name" value="DAGKc"/>
    <property type="match status" value="1"/>
</dbReference>
<keyword evidence="5 10" id="KW-0418">Kinase</keyword>
<comment type="cofactor">
    <cofactor evidence="1">
        <name>Mg(2+)</name>
        <dbReference type="ChEBI" id="CHEBI:18420"/>
    </cofactor>
</comment>
<comment type="similarity">
    <text evidence="2">Belongs to the diacylglycerol/lipid kinase family.</text>
</comment>
<keyword evidence="4" id="KW-0547">Nucleotide-binding</keyword>
<dbReference type="GO" id="GO:0004143">
    <property type="term" value="F:ATP-dependent diacylglycerol kinase activity"/>
    <property type="evidence" value="ECO:0007669"/>
    <property type="project" value="TreeGrafter"/>
</dbReference>
<evidence type="ECO:0000256" key="2">
    <source>
        <dbReference type="ARBA" id="ARBA00005983"/>
    </source>
</evidence>
<dbReference type="Gene3D" id="3.40.50.10330">
    <property type="entry name" value="Probable inorganic polyphosphate/atp-NAD kinase, domain 1"/>
    <property type="match status" value="1"/>
</dbReference>
<feature type="domain" description="DAGKc" evidence="9">
    <location>
        <begin position="1"/>
        <end position="134"/>
    </location>
</feature>
<organism evidence="10 11">
    <name type="scientific">Brachybacterium paraconglomeratum</name>
    <dbReference type="NCBI Taxonomy" id="173362"/>
    <lineage>
        <taxon>Bacteria</taxon>
        <taxon>Bacillati</taxon>
        <taxon>Actinomycetota</taxon>
        <taxon>Actinomycetes</taxon>
        <taxon>Micrococcales</taxon>
        <taxon>Dermabacteraceae</taxon>
        <taxon>Brachybacterium</taxon>
    </lineage>
</organism>
<dbReference type="InterPro" id="IPR016064">
    <property type="entry name" value="NAD/diacylglycerol_kinase_sf"/>
</dbReference>
<evidence type="ECO:0000313" key="10">
    <source>
        <dbReference type="EMBL" id="HJF49210.1"/>
    </source>
</evidence>
<dbReference type="AlphaFoldDB" id="A0A921KQ39"/>
<evidence type="ECO:0000256" key="5">
    <source>
        <dbReference type="ARBA" id="ARBA00022777"/>
    </source>
</evidence>
<dbReference type="SUPFAM" id="SSF111331">
    <property type="entry name" value="NAD kinase/diacylglycerol kinase-like"/>
    <property type="match status" value="1"/>
</dbReference>
<keyword evidence="7" id="KW-0594">Phospholipid biosynthesis</keyword>
<dbReference type="GO" id="GO:0005524">
    <property type="term" value="F:ATP binding"/>
    <property type="evidence" value="ECO:0007669"/>
    <property type="project" value="UniProtKB-KW"/>
</dbReference>
<keyword evidence="3" id="KW-0808">Transferase</keyword>
<dbReference type="EMBL" id="DYWO01000158">
    <property type="protein sequence ID" value="HJF49210.1"/>
    <property type="molecule type" value="Genomic_DNA"/>
</dbReference>
<reference evidence="10" key="2">
    <citation type="submission" date="2021-09" db="EMBL/GenBank/DDBJ databases">
        <authorList>
            <person name="Gilroy R."/>
        </authorList>
    </citation>
    <scope>NUCLEOTIDE SEQUENCE</scope>
    <source>
        <strain evidence="10">1647</strain>
    </source>
</reference>
<protein>
    <submittedName>
        <fullName evidence="10">Sphingosine kinase</fullName>
    </submittedName>
</protein>
<evidence type="ECO:0000256" key="4">
    <source>
        <dbReference type="ARBA" id="ARBA00022741"/>
    </source>
</evidence>
<keyword evidence="7" id="KW-0444">Lipid biosynthesis</keyword>
<dbReference type="Gene3D" id="2.60.200.40">
    <property type="match status" value="1"/>
</dbReference>
<reference evidence="10" key="1">
    <citation type="journal article" date="2021" name="PeerJ">
        <title>Extensive microbial diversity within the chicken gut microbiome revealed by metagenomics and culture.</title>
        <authorList>
            <person name="Gilroy R."/>
            <person name="Ravi A."/>
            <person name="Getino M."/>
            <person name="Pursley I."/>
            <person name="Horton D.L."/>
            <person name="Alikhan N.F."/>
            <person name="Baker D."/>
            <person name="Gharbi K."/>
            <person name="Hall N."/>
            <person name="Watson M."/>
            <person name="Adriaenssens E.M."/>
            <person name="Foster-Nyarko E."/>
            <person name="Jarju S."/>
            <person name="Secka A."/>
            <person name="Antonio M."/>
            <person name="Oren A."/>
            <person name="Chaudhuri R.R."/>
            <person name="La Ragione R."/>
            <person name="Hildebrand F."/>
            <person name="Pallen M.J."/>
        </authorList>
    </citation>
    <scope>NUCLEOTIDE SEQUENCE</scope>
    <source>
        <strain evidence="10">1647</strain>
    </source>
</reference>
<dbReference type="InterPro" id="IPR001206">
    <property type="entry name" value="Diacylglycerol_kinase_cat_dom"/>
</dbReference>
<evidence type="ECO:0000256" key="1">
    <source>
        <dbReference type="ARBA" id="ARBA00001946"/>
    </source>
</evidence>
<dbReference type="InterPro" id="IPR045540">
    <property type="entry name" value="YegS/DAGK_C"/>
</dbReference>
<dbReference type="InterPro" id="IPR017438">
    <property type="entry name" value="ATP-NAD_kinase_N"/>
</dbReference>
<gene>
    <name evidence="10" type="ORF">K8W24_05335</name>
</gene>
<dbReference type="PANTHER" id="PTHR12358:SF106">
    <property type="entry name" value="LIPID KINASE YEGS"/>
    <property type="match status" value="1"/>
</dbReference>
<evidence type="ECO:0000256" key="6">
    <source>
        <dbReference type="ARBA" id="ARBA00022840"/>
    </source>
</evidence>
<dbReference type="InterPro" id="IPR050187">
    <property type="entry name" value="Lipid_Phosphate_FormReg"/>
</dbReference>
<keyword evidence="6" id="KW-0067">ATP-binding</keyword>
<keyword evidence="8" id="KW-1208">Phospholipid metabolism</keyword>
<proteinExistence type="inferred from homology"/>
<sequence>MSRLRVGLLANPTAAQGTAHRVGRQVGHLLHLAGISVVDLSGPSAHVARARAEEVRDSLTALVVVGGDGTVSLGAEIVAGTPVRLGIVPAGSGNDFARALGFSVNDTEESTRALLHALSRPVVTIDAIEVTSAGENALPHRSLALGNVNLGFDAIVNARANSSRASHTVRYTTAVLRELPTFTPLPYWLEIDGGERFEIDAPLLSLCSSGVYGGGMQMVPDARIDDGQLELLSVEGRGRRDLLRFFPRVFKGTHTQLEGVRIRPVREVTVGLRHGRSLRAYADGEARSLLPLTARVLPGAVRLLADLSALRGERAVDGGAR</sequence>
<evidence type="ECO:0000256" key="7">
    <source>
        <dbReference type="ARBA" id="ARBA00023209"/>
    </source>
</evidence>
<dbReference type="GO" id="GO:0008654">
    <property type="term" value="P:phospholipid biosynthetic process"/>
    <property type="evidence" value="ECO:0007669"/>
    <property type="project" value="UniProtKB-KW"/>
</dbReference>
<keyword evidence="7" id="KW-0443">Lipid metabolism</keyword>
<dbReference type="PROSITE" id="PS50146">
    <property type="entry name" value="DAGK"/>
    <property type="match status" value="1"/>
</dbReference>
<evidence type="ECO:0000256" key="8">
    <source>
        <dbReference type="ARBA" id="ARBA00023264"/>
    </source>
</evidence>
<evidence type="ECO:0000313" key="11">
    <source>
        <dbReference type="Proteomes" id="UP000775129"/>
    </source>
</evidence>
<accession>A0A921KQ39</accession>
<name>A0A921KQ39_9MICO</name>
<dbReference type="GO" id="GO:0005886">
    <property type="term" value="C:plasma membrane"/>
    <property type="evidence" value="ECO:0007669"/>
    <property type="project" value="TreeGrafter"/>
</dbReference>